<evidence type="ECO:0000256" key="2">
    <source>
        <dbReference type="ARBA" id="ARBA00023002"/>
    </source>
</evidence>
<dbReference type="RefSeq" id="WP_159422880.1">
    <property type="nucleotide sequence ID" value="NZ_CP047180.1"/>
</dbReference>
<evidence type="ECO:0000256" key="1">
    <source>
        <dbReference type="ARBA" id="ARBA00006484"/>
    </source>
</evidence>
<dbReference type="PANTHER" id="PTHR43639">
    <property type="entry name" value="OXIDOREDUCTASE, SHORT-CHAIN DEHYDROGENASE/REDUCTASE FAMILY (AFU_ORTHOLOGUE AFUA_5G02870)"/>
    <property type="match status" value="1"/>
</dbReference>
<dbReference type="InterPro" id="IPR002347">
    <property type="entry name" value="SDR_fam"/>
</dbReference>
<dbReference type="InterPro" id="IPR020904">
    <property type="entry name" value="Sc_DH/Rdtase_CS"/>
</dbReference>
<dbReference type="Proteomes" id="UP000464597">
    <property type="component" value="Chromosome"/>
</dbReference>
<dbReference type="InterPro" id="IPR036291">
    <property type="entry name" value="NAD(P)-bd_dom_sf"/>
</dbReference>
<organism evidence="3 4">
    <name type="scientific">Rathayibacter festucae</name>
    <dbReference type="NCBI Taxonomy" id="110937"/>
    <lineage>
        <taxon>Bacteria</taxon>
        <taxon>Bacillati</taxon>
        <taxon>Actinomycetota</taxon>
        <taxon>Actinomycetes</taxon>
        <taxon>Micrococcales</taxon>
        <taxon>Microbacteriaceae</taxon>
        <taxon>Rathayibacter</taxon>
    </lineage>
</organism>
<gene>
    <name evidence="3" type="ORF">GSU69_09930</name>
</gene>
<accession>A0ABX6GZL0</accession>
<keyword evidence="4" id="KW-1185">Reference proteome</keyword>
<evidence type="ECO:0000313" key="3">
    <source>
        <dbReference type="EMBL" id="QHC62970.1"/>
    </source>
</evidence>
<dbReference type="PROSITE" id="PS00061">
    <property type="entry name" value="ADH_SHORT"/>
    <property type="match status" value="1"/>
</dbReference>
<dbReference type="Pfam" id="PF13561">
    <property type="entry name" value="adh_short_C2"/>
    <property type="match status" value="1"/>
</dbReference>
<proteinExistence type="inferred from homology"/>
<dbReference type="PRINTS" id="PR00081">
    <property type="entry name" value="GDHRDH"/>
</dbReference>
<name>A0ABX6GZL0_9MICO</name>
<dbReference type="EMBL" id="CP047180">
    <property type="protein sequence ID" value="QHC62970.1"/>
    <property type="molecule type" value="Genomic_DNA"/>
</dbReference>
<sequence>MTDTTASLPIDLPADDRLAGRTALVTGSSSGLGEAIAHRLASSGAHVLVHGRDRARTEAVAQTITAAGGTASVLVADLSGAPDATRAVAAEALRLLGGRIDVLVNNAGVFPVGPTAELSDADVDALLVTNIRVPHQLVGAIAPTMAERGSGVIINITSWMARVGTLGTALYPATKAALDHLTRAWAAEYGADGVRVVAVAPGATLTPGNEHASAILDAMTAPTPAGRPGRPDEIAQAVRWLATDEASYVHGTTLLVDGGIVGARR</sequence>
<dbReference type="PRINTS" id="PR00080">
    <property type="entry name" value="SDRFAMILY"/>
</dbReference>
<protein>
    <submittedName>
        <fullName evidence="3">SDR family oxidoreductase</fullName>
    </submittedName>
</protein>
<reference evidence="4" key="1">
    <citation type="submission" date="2019-12" db="EMBL/GenBank/DDBJ databases">
        <title>Complete and draft genome sequences of new strains and members of some known species of the genus Rathayibacter isolated from plants.</title>
        <authorList>
            <person name="Tarlachkov S.V."/>
            <person name="Starodumova I.P."/>
            <person name="Dorofeeva L.V."/>
            <person name="Prisyazhnaya N.V."/>
            <person name="Leyn S."/>
            <person name="Zlamal J."/>
            <person name="Elan M."/>
            <person name="Osterman A.L."/>
            <person name="Nadler S."/>
            <person name="Subbotin S.A."/>
            <person name="Evtushenko L.I."/>
        </authorList>
    </citation>
    <scope>NUCLEOTIDE SEQUENCE [LARGE SCALE GENOMIC DNA]</scope>
    <source>
        <strain evidence="4">VKM Ac-2802</strain>
    </source>
</reference>
<dbReference type="CDD" id="cd05233">
    <property type="entry name" value="SDR_c"/>
    <property type="match status" value="1"/>
</dbReference>
<dbReference type="Gene3D" id="3.40.50.720">
    <property type="entry name" value="NAD(P)-binding Rossmann-like Domain"/>
    <property type="match status" value="1"/>
</dbReference>
<dbReference type="SUPFAM" id="SSF51735">
    <property type="entry name" value="NAD(P)-binding Rossmann-fold domains"/>
    <property type="match status" value="1"/>
</dbReference>
<dbReference type="PANTHER" id="PTHR43639:SF1">
    <property type="entry name" value="SHORT-CHAIN DEHYDROGENASE_REDUCTASE FAMILY PROTEIN"/>
    <property type="match status" value="1"/>
</dbReference>
<evidence type="ECO:0000313" key="4">
    <source>
        <dbReference type="Proteomes" id="UP000464597"/>
    </source>
</evidence>
<keyword evidence="2" id="KW-0560">Oxidoreductase</keyword>
<comment type="similarity">
    <text evidence="1">Belongs to the short-chain dehydrogenases/reductases (SDR) family.</text>
</comment>